<protein>
    <submittedName>
        <fullName evidence="1">Uncharacterized protein</fullName>
    </submittedName>
</protein>
<organism evidence="1 2">
    <name type="scientific">Drosophila gunungcola</name>
    <name type="common">fruit fly</name>
    <dbReference type="NCBI Taxonomy" id="103775"/>
    <lineage>
        <taxon>Eukaryota</taxon>
        <taxon>Metazoa</taxon>
        <taxon>Ecdysozoa</taxon>
        <taxon>Arthropoda</taxon>
        <taxon>Hexapoda</taxon>
        <taxon>Insecta</taxon>
        <taxon>Pterygota</taxon>
        <taxon>Neoptera</taxon>
        <taxon>Endopterygota</taxon>
        <taxon>Diptera</taxon>
        <taxon>Brachycera</taxon>
        <taxon>Muscomorpha</taxon>
        <taxon>Ephydroidea</taxon>
        <taxon>Drosophilidae</taxon>
        <taxon>Drosophila</taxon>
        <taxon>Sophophora</taxon>
    </lineage>
</organism>
<gene>
    <name evidence="1" type="ORF">M5D96_010189</name>
</gene>
<name>A0A9P9YHV1_9MUSC</name>
<comment type="caution">
    <text evidence="1">The sequence shown here is derived from an EMBL/GenBank/DDBJ whole genome shotgun (WGS) entry which is preliminary data.</text>
</comment>
<dbReference type="EMBL" id="JAMKOV010000014">
    <property type="protein sequence ID" value="KAI8036878.1"/>
    <property type="molecule type" value="Genomic_DNA"/>
</dbReference>
<dbReference type="OrthoDB" id="8032356at2759"/>
<evidence type="ECO:0000313" key="2">
    <source>
        <dbReference type="Proteomes" id="UP001059596"/>
    </source>
</evidence>
<reference evidence="1" key="1">
    <citation type="journal article" date="2023" name="Genome Biol. Evol.">
        <title>Long-read-based Genome Assembly of Drosophila gunungcola Reveals Fewer Chemosensory Genes in Flower-breeding Species.</title>
        <authorList>
            <person name="Negi A."/>
            <person name="Liao B.Y."/>
            <person name="Yeh S.D."/>
        </authorList>
    </citation>
    <scope>NUCLEOTIDE SEQUENCE</scope>
    <source>
        <strain evidence="1">Sukarami</strain>
    </source>
</reference>
<dbReference type="Proteomes" id="UP001059596">
    <property type="component" value="Unassembled WGS sequence"/>
</dbReference>
<proteinExistence type="predicted"/>
<keyword evidence="2" id="KW-1185">Reference proteome</keyword>
<dbReference type="AlphaFoldDB" id="A0A9P9YHV1"/>
<sequence length="737" mass="84812">MSEEFENMTVSLTFSELQAIDQEDIILLVDVDSAVNISNACIANKSADRIEVLTLWISKLLKAYLEESVCCLRAVKEMCQWFYLESDHSKGVNSDQKKLFKETLAFLIVSRNHLLKAGERLVHFFAYLLLTMIDFILGEGKETEQQLLADLQLAVLSLLKENTSEAKTFHPRITPLMQRIIEIADFERRTLEDLELPVKTSETITFMCVHYMSCVNLKDEPLPQWLKETVLHLCKMVLGYLEGLYENDVLTVPAENLKGFMEVVRAYFLMLQQIFSNSATHVDQDVAVCLMDLFMCEEATSSYYSDKDIQHLISSYVRPNIMELYELVYSFDECQEYLLSSILGPPEEDYFEVCIDFVTAVSTDEAVVLPNTCQTLKKIFEYLFKDSTNFVNAERYEQVMDSFGSLLYLVANRELHSYFCAGIFQKDIITSQVCADILMLCYRLKEENKCWSLSAIEQAVAFWNKCNNSYSMFSHNPSQWHVQRFLKYFHCLGKLELPALSIRNYRHLLAVITEDEHIGIKLLKRLDCVSSSVPTKVEVYYEMTALLELLVKHRNTDCSQWFQRTSEMAKQLMSLEKSTTFTSTYFKLLGSANKSTQLLILRGLSPDNGCTNWHRQRFIDACKVSDDAQLKAFSARHSIEAEVQLLLQALRQKPKTADTLVDGLLDVSKLSYTRNSEHKCLVSSLKRKRSEIPTKQILLDIYESSLQLSQSREDFDATDWDLLKKVLANLSSILPRP</sequence>
<accession>A0A9P9YHV1</accession>
<evidence type="ECO:0000313" key="1">
    <source>
        <dbReference type="EMBL" id="KAI8036878.1"/>
    </source>
</evidence>